<feature type="transmembrane region" description="Helical" evidence="4">
    <location>
        <begin position="100"/>
        <end position="123"/>
    </location>
</feature>
<dbReference type="PANTHER" id="PTHR48043:SF159">
    <property type="entry name" value="EG:EG0003.4 PROTEIN-RELATED"/>
    <property type="match status" value="1"/>
</dbReference>
<comment type="similarity">
    <text evidence="1">Belongs to the UDP-glycosyltransferase family.</text>
</comment>
<evidence type="ECO:0000256" key="2">
    <source>
        <dbReference type="ARBA" id="ARBA00022676"/>
    </source>
</evidence>
<dbReference type="PANTHER" id="PTHR48043">
    <property type="entry name" value="EG:EG0003.4 PROTEIN-RELATED"/>
    <property type="match status" value="1"/>
</dbReference>
<keyword evidence="4" id="KW-0472">Membrane</keyword>
<keyword evidence="4" id="KW-0812">Transmembrane</keyword>
<organism evidence="5 6">
    <name type="scientific">Cardiocondyla obscurior</name>
    <dbReference type="NCBI Taxonomy" id="286306"/>
    <lineage>
        <taxon>Eukaryota</taxon>
        <taxon>Metazoa</taxon>
        <taxon>Ecdysozoa</taxon>
        <taxon>Arthropoda</taxon>
        <taxon>Hexapoda</taxon>
        <taxon>Insecta</taxon>
        <taxon>Pterygota</taxon>
        <taxon>Neoptera</taxon>
        <taxon>Endopterygota</taxon>
        <taxon>Hymenoptera</taxon>
        <taxon>Apocrita</taxon>
        <taxon>Aculeata</taxon>
        <taxon>Formicoidea</taxon>
        <taxon>Formicidae</taxon>
        <taxon>Myrmicinae</taxon>
        <taxon>Cardiocondyla</taxon>
    </lineage>
</organism>
<evidence type="ECO:0000256" key="1">
    <source>
        <dbReference type="ARBA" id="ARBA00009995"/>
    </source>
</evidence>
<dbReference type="AlphaFoldDB" id="A0AAW2GR25"/>
<dbReference type="EMBL" id="JADYXP020000002">
    <property type="protein sequence ID" value="KAL0129737.1"/>
    <property type="molecule type" value="Genomic_DNA"/>
</dbReference>
<evidence type="ECO:0000256" key="4">
    <source>
        <dbReference type="SAM" id="Phobius"/>
    </source>
</evidence>
<comment type="caution">
    <text evidence="5">The sequence shown here is derived from an EMBL/GenBank/DDBJ whole genome shotgun (WGS) entry which is preliminary data.</text>
</comment>
<proteinExistence type="inferred from homology"/>
<evidence type="ECO:0000313" key="6">
    <source>
        <dbReference type="Proteomes" id="UP001430953"/>
    </source>
</evidence>
<dbReference type="Proteomes" id="UP001430953">
    <property type="component" value="Unassembled WGS sequence"/>
</dbReference>
<dbReference type="InterPro" id="IPR050271">
    <property type="entry name" value="UDP-glycosyltransferase"/>
</dbReference>
<dbReference type="Gene3D" id="3.40.50.2000">
    <property type="entry name" value="Glycogen Phosphorylase B"/>
    <property type="match status" value="1"/>
</dbReference>
<keyword evidence="3" id="KW-0808">Transferase</keyword>
<evidence type="ECO:0000256" key="3">
    <source>
        <dbReference type="ARBA" id="ARBA00022679"/>
    </source>
</evidence>
<name>A0AAW2GR25_9HYME</name>
<keyword evidence="6" id="KW-1185">Reference proteome</keyword>
<evidence type="ECO:0000313" key="5">
    <source>
        <dbReference type="EMBL" id="KAL0129737.1"/>
    </source>
</evidence>
<protein>
    <recommendedName>
        <fullName evidence="7">UDP-glucuronosyltransferase</fullName>
    </recommendedName>
</protein>
<accession>A0AAW2GR25</accession>
<sequence length="136" mass="15763">MPFFMDQKSNTRIITAKGVGIYLDIKTLSTQSVLHAVEEILYNESYARTMKQLSSQFRDRPIPPLDLAIWSIEYTVRHPNRILVTPLKYQSKIEQNLIDVYAILFFILVIILLSVFYVIKLLINTLTASKRKSKQA</sequence>
<gene>
    <name evidence="5" type="ORF">PUN28_001770</name>
</gene>
<keyword evidence="4" id="KW-1133">Transmembrane helix</keyword>
<keyword evidence="2" id="KW-0328">Glycosyltransferase</keyword>
<evidence type="ECO:0008006" key="7">
    <source>
        <dbReference type="Google" id="ProtNLM"/>
    </source>
</evidence>
<dbReference type="InterPro" id="IPR002213">
    <property type="entry name" value="UDP_glucos_trans"/>
</dbReference>
<reference evidence="5 6" key="1">
    <citation type="submission" date="2023-03" db="EMBL/GenBank/DDBJ databases">
        <title>High recombination rates correlate with genetic variation in Cardiocondyla obscurior ants.</title>
        <authorList>
            <person name="Errbii M."/>
        </authorList>
    </citation>
    <scope>NUCLEOTIDE SEQUENCE [LARGE SCALE GENOMIC DNA]</scope>
    <source>
        <strain evidence="5">Alpha-2009</strain>
        <tissue evidence="5">Whole body</tissue>
    </source>
</reference>
<dbReference type="Pfam" id="PF00201">
    <property type="entry name" value="UDPGT"/>
    <property type="match status" value="1"/>
</dbReference>
<dbReference type="SUPFAM" id="SSF53756">
    <property type="entry name" value="UDP-Glycosyltransferase/glycogen phosphorylase"/>
    <property type="match status" value="1"/>
</dbReference>
<dbReference type="GO" id="GO:0008194">
    <property type="term" value="F:UDP-glycosyltransferase activity"/>
    <property type="evidence" value="ECO:0007669"/>
    <property type="project" value="InterPro"/>
</dbReference>